<dbReference type="Gene3D" id="3.30.70.1320">
    <property type="entry name" value="Multidrug efflux transporter AcrB pore domain like"/>
    <property type="match status" value="1"/>
</dbReference>
<reference evidence="2" key="1">
    <citation type="journal article" date="2019" name="Int. J. Syst. Evol. Microbiol.">
        <title>The Global Catalogue of Microorganisms (GCM) 10K type strain sequencing project: providing services to taxonomists for standard genome sequencing and annotation.</title>
        <authorList>
            <consortium name="The Broad Institute Genomics Platform"/>
            <consortium name="The Broad Institute Genome Sequencing Center for Infectious Disease"/>
            <person name="Wu L."/>
            <person name="Ma J."/>
        </authorList>
    </citation>
    <scope>NUCLEOTIDE SEQUENCE [LARGE SCALE GENOMIC DNA]</scope>
    <source>
        <strain evidence="2">CGMCC 1.18578</strain>
    </source>
</reference>
<dbReference type="Pfam" id="PF00873">
    <property type="entry name" value="ACR_tran"/>
    <property type="match status" value="1"/>
</dbReference>
<dbReference type="EMBL" id="JBHSNC010000001">
    <property type="protein sequence ID" value="MFC5527903.1"/>
    <property type="molecule type" value="Genomic_DNA"/>
</dbReference>
<proteinExistence type="predicted"/>
<keyword evidence="2" id="KW-1185">Reference proteome</keyword>
<organism evidence="1 2">
    <name type="scientific">Cohnella yongneupensis</name>
    <dbReference type="NCBI Taxonomy" id="425006"/>
    <lineage>
        <taxon>Bacteria</taxon>
        <taxon>Bacillati</taxon>
        <taxon>Bacillota</taxon>
        <taxon>Bacilli</taxon>
        <taxon>Bacillales</taxon>
        <taxon>Paenibacillaceae</taxon>
        <taxon>Cohnella</taxon>
    </lineage>
</organism>
<comment type="caution">
    <text evidence="1">The sequence shown here is derived from an EMBL/GenBank/DDBJ whole genome shotgun (WGS) entry which is preliminary data.</text>
</comment>
<dbReference type="SUPFAM" id="SSF82714">
    <property type="entry name" value="Multidrug efflux transporter AcrB TolC docking domain, DN and DC subdomains"/>
    <property type="match status" value="1"/>
</dbReference>
<accession>A0ABW0QTX1</accession>
<protein>
    <submittedName>
        <fullName evidence="1">Efflux RND transporter permease subunit</fullName>
    </submittedName>
</protein>
<dbReference type="SUPFAM" id="SSF82693">
    <property type="entry name" value="Multidrug efflux transporter AcrB pore domain, PN1, PN2, PC1 and PC2 subdomains"/>
    <property type="match status" value="2"/>
</dbReference>
<dbReference type="Proteomes" id="UP001596108">
    <property type="component" value="Unassembled WGS sequence"/>
</dbReference>
<dbReference type="PANTHER" id="PTHR32063">
    <property type="match status" value="1"/>
</dbReference>
<gene>
    <name evidence="1" type="ORF">ACFPQ4_00295</name>
</gene>
<evidence type="ECO:0000313" key="1">
    <source>
        <dbReference type="EMBL" id="MFC5527903.1"/>
    </source>
</evidence>
<sequence length="305" mass="33363">MGAVSALQMQRDYLPGINNTTLMVSLRASSYQADQVKKDITDITALLEDTIRKTNGIANLETTSYDGGVLMNIYYPMDYDMNKAEDALKQALNDAALPDGVNKPAVTRLTSSTFPVLSYSLTANNNKVDDLTLQSALQTDIVKQLKSVLGVSDIQTVGGANRGYVVVLRMKDLVKNNLTLYDFNKSITADVPSPQGNMANVKASFPIRVEGWDLTEQQLNDLAIKSKDGNSIPLSAVASVSQSLTDVKTVSRTNGQASVMINVIKTPRDIAALNMLVLRQHRQKFVEGQEHTLIRLRALRGVFVL</sequence>
<dbReference type="Gene3D" id="3.30.70.1430">
    <property type="entry name" value="Multidrug efflux transporter AcrB pore domain"/>
    <property type="match status" value="1"/>
</dbReference>
<dbReference type="Gene3D" id="3.30.2090.10">
    <property type="entry name" value="Multidrug efflux transporter AcrB TolC docking domain, DN and DC subdomains"/>
    <property type="match status" value="1"/>
</dbReference>
<evidence type="ECO:0000313" key="2">
    <source>
        <dbReference type="Proteomes" id="UP001596108"/>
    </source>
</evidence>
<dbReference type="InterPro" id="IPR001036">
    <property type="entry name" value="Acrflvin-R"/>
</dbReference>
<name>A0ABW0QTX1_9BACL</name>
<dbReference type="Gene3D" id="1.20.1640.10">
    <property type="entry name" value="Multidrug efflux transporter AcrB transmembrane domain"/>
    <property type="match status" value="1"/>
</dbReference>
<dbReference type="InterPro" id="IPR027463">
    <property type="entry name" value="AcrB_DN_DC_subdom"/>
</dbReference>
<dbReference type="RefSeq" id="WP_378109709.1">
    <property type="nucleotide sequence ID" value="NZ_JBHSNC010000001.1"/>
</dbReference>
<dbReference type="PANTHER" id="PTHR32063:SF0">
    <property type="entry name" value="SWARMING MOTILITY PROTEIN SWRC"/>
    <property type="match status" value="1"/>
</dbReference>